<sequence length="110" mass="11816">MNSTYQYLGCIDACNACITACNACIAECLKEQDVSPMAGCIAMNMDCAAVCALASGAMARNSEMAKHFCKLCGEICLACANECEQHLREHTRRCAIDCHACAKECHALIN</sequence>
<proteinExistence type="predicted"/>
<dbReference type="PANTHER" id="PTHR37310:SF1">
    <property type="entry name" value="CYTOPLASMIC PROTEIN"/>
    <property type="match status" value="1"/>
</dbReference>
<dbReference type="Proteomes" id="UP000255070">
    <property type="component" value="Unassembled WGS sequence"/>
</dbReference>
<comment type="caution">
    <text evidence="1">The sequence shown here is derived from an EMBL/GenBank/DDBJ whole genome shotgun (WGS) entry which is preliminary data.</text>
</comment>
<dbReference type="InterPro" id="IPR044543">
    <property type="entry name" value="YHJQ-like"/>
</dbReference>
<evidence type="ECO:0000313" key="2">
    <source>
        <dbReference type="Proteomes" id="UP000255070"/>
    </source>
</evidence>
<gene>
    <name evidence="1" type="ORF">NCTC10698_01987</name>
</gene>
<name>A0A8B4S041_COMTE</name>
<dbReference type="EMBL" id="UFXL01000001">
    <property type="protein sequence ID" value="SUY77097.1"/>
    <property type="molecule type" value="Genomic_DNA"/>
</dbReference>
<keyword evidence="2" id="KW-1185">Reference proteome</keyword>
<reference evidence="1 2" key="1">
    <citation type="submission" date="2018-06" db="EMBL/GenBank/DDBJ databases">
        <authorList>
            <consortium name="Pathogen Informatics"/>
            <person name="Doyle S."/>
        </authorList>
    </citation>
    <scope>NUCLEOTIDE SEQUENCE [LARGE SCALE GENOMIC DNA]</scope>
    <source>
        <strain evidence="1 2">NCTC10698</strain>
    </source>
</reference>
<evidence type="ECO:0000313" key="1">
    <source>
        <dbReference type="EMBL" id="SUY77097.1"/>
    </source>
</evidence>
<dbReference type="CDD" id="cd08026">
    <property type="entry name" value="DUF326"/>
    <property type="match status" value="1"/>
</dbReference>
<protein>
    <submittedName>
        <fullName evidence="1">Domain of Uncharacterized Function (DUF326)</fullName>
    </submittedName>
</protein>
<dbReference type="PANTHER" id="PTHR37310">
    <property type="entry name" value="CYTOPLASMIC PROTEIN-RELATED"/>
    <property type="match status" value="1"/>
</dbReference>
<dbReference type="Gene3D" id="1.20.1270.360">
    <property type="match status" value="1"/>
</dbReference>
<organism evidence="1 2">
    <name type="scientific">Comamonas testosteroni</name>
    <name type="common">Pseudomonas testosteroni</name>
    <dbReference type="NCBI Taxonomy" id="285"/>
    <lineage>
        <taxon>Bacteria</taxon>
        <taxon>Pseudomonadati</taxon>
        <taxon>Pseudomonadota</taxon>
        <taxon>Betaproteobacteria</taxon>
        <taxon>Burkholderiales</taxon>
        <taxon>Comamonadaceae</taxon>
        <taxon>Comamonas</taxon>
    </lineage>
</organism>
<accession>A0A8B4S041</accession>
<dbReference type="InterPro" id="IPR005560">
    <property type="entry name" value="Csp_YhjQ"/>
</dbReference>
<dbReference type="RefSeq" id="WP_003063504.1">
    <property type="nucleotide sequence ID" value="NZ_BBJZ01000010.1"/>
</dbReference>
<dbReference type="Pfam" id="PF03860">
    <property type="entry name" value="Csp"/>
    <property type="match status" value="1"/>
</dbReference>
<dbReference type="AlphaFoldDB" id="A0A8B4S041"/>